<dbReference type="Pfam" id="PF00027">
    <property type="entry name" value="cNMP_binding"/>
    <property type="match status" value="1"/>
</dbReference>
<comment type="caution">
    <text evidence="2">The sequence shown here is derived from an EMBL/GenBank/DDBJ whole genome shotgun (WGS) entry which is preliminary data.</text>
</comment>
<keyword evidence="3" id="KW-1185">Reference proteome</keyword>
<dbReference type="Gene3D" id="2.60.120.10">
    <property type="entry name" value="Jelly Rolls"/>
    <property type="match status" value="1"/>
</dbReference>
<dbReference type="InterPro" id="IPR018490">
    <property type="entry name" value="cNMP-bd_dom_sf"/>
</dbReference>
<dbReference type="PROSITE" id="PS50042">
    <property type="entry name" value="CNMP_BINDING_3"/>
    <property type="match status" value="1"/>
</dbReference>
<reference evidence="2" key="1">
    <citation type="submission" date="2021-01" db="EMBL/GenBank/DDBJ databases">
        <title>Fulvivirga kasyanovii gen. nov., sp nov., a novel member of the phylum Bacteroidetes isolated from seawater in a mussel farm.</title>
        <authorList>
            <person name="Zhao L.-H."/>
            <person name="Wang Z.-J."/>
        </authorList>
    </citation>
    <scope>NUCLEOTIDE SEQUENCE</scope>
    <source>
        <strain evidence="2">2943</strain>
    </source>
</reference>
<dbReference type="CDD" id="cd00038">
    <property type="entry name" value="CAP_ED"/>
    <property type="match status" value="1"/>
</dbReference>
<dbReference type="InterPro" id="IPR014710">
    <property type="entry name" value="RmlC-like_jellyroll"/>
</dbReference>
<dbReference type="InterPro" id="IPR000595">
    <property type="entry name" value="cNMP-bd_dom"/>
</dbReference>
<evidence type="ECO:0000313" key="2">
    <source>
        <dbReference type="EMBL" id="MBL3655326.1"/>
    </source>
</evidence>
<organism evidence="2 3">
    <name type="scientific">Fulvivirga sediminis</name>
    <dbReference type="NCBI Taxonomy" id="2803949"/>
    <lineage>
        <taxon>Bacteria</taxon>
        <taxon>Pseudomonadati</taxon>
        <taxon>Bacteroidota</taxon>
        <taxon>Cytophagia</taxon>
        <taxon>Cytophagales</taxon>
        <taxon>Fulvivirgaceae</taxon>
        <taxon>Fulvivirga</taxon>
    </lineage>
</organism>
<accession>A0A937F2W9</accession>
<dbReference type="EMBL" id="JAESIY010000002">
    <property type="protein sequence ID" value="MBL3655326.1"/>
    <property type="molecule type" value="Genomic_DNA"/>
</dbReference>
<feature type="domain" description="Cyclic nucleotide-binding" evidence="1">
    <location>
        <begin position="13"/>
        <end position="113"/>
    </location>
</feature>
<dbReference type="SUPFAM" id="SSF51206">
    <property type="entry name" value="cAMP-binding domain-like"/>
    <property type="match status" value="1"/>
</dbReference>
<sequence length="197" mass="22809">MEAIRNILINKIGLKEEHYPDLKKVLTKVHFKKKEFLIKEGKTCSFIGFLEIGALRSYILKDGNEFNIDFYLPGSLVSSYTSFLTQTPSIGYIQTLSESEVYILNQSDYNKLIKLNPEYNKLGKFISDSLFLKKCKRETSLLMDSASDRYKFLLGLYPHIEQIVPQYHIASYLGIKPESLSRMKSLTYINEKKHTSK</sequence>
<evidence type="ECO:0000313" key="3">
    <source>
        <dbReference type="Proteomes" id="UP000659388"/>
    </source>
</evidence>
<name>A0A937F2W9_9BACT</name>
<dbReference type="Proteomes" id="UP000659388">
    <property type="component" value="Unassembled WGS sequence"/>
</dbReference>
<dbReference type="RefSeq" id="WP_202242956.1">
    <property type="nucleotide sequence ID" value="NZ_JAESIY010000002.1"/>
</dbReference>
<proteinExistence type="predicted"/>
<dbReference type="AlphaFoldDB" id="A0A937F2W9"/>
<evidence type="ECO:0000259" key="1">
    <source>
        <dbReference type="PROSITE" id="PS50042"/>
    </source>
</evidence>
<gene>
    <name evidence="2" type="ORF">JL102_04235</name>
</gene>
<protein>
    <submittedName>
        <fullName evidence="2">Crp/Fnr family transcriptional regulator</fullName>
    </submittedName>
</protein>